<keyword evidence="4 8" id="KW-0812">Transmembrane</keyword>
<feature type="transmembrane region" description="Helical" evidence="8">
    <location>
        <begin position="53"/>
        <end position="73"/>
    </location>
</feature>
<dbReference type="GO" id="GO:0005886">
    <property type="term" value="C:plasma membrane"/>
    <property type="evidence" value="ECO:0007669"/>
    <property type="project" value="UniProtKB-SubCell"/>
</dbReference>
<evidence type="ECO:0000256" key="7">
    <source>
        <dbReference type="SAM" id="MobiDB-lite"/>
    </source>
</evidence>
<dbReference type="Pfam" id="PF09335">
    <property type="entry name" value="VTT_dom"/>
    <property type="match status" value="1"/>
</dbReference>
<reference evidence="10 11" key="1">
    <citation type="submission" date="2019-10" db="EMBL/GenBank/DDBJ databases">
        <title>Dictyobacter vulcani sp. nov., within the class Ktedonobacteria, isolated from soil of volcanic Mt. Zao.</title>
        <authorList>
            <person name="Zheng Y."/>
            <person name="Wang C.M."/>
            <person name="Sakai Y."/>
            <person name="Abe K."/>
            <person name="Yokota A."/>
            <person name="Yabe S."/>
        </authorList>
    </citation>
    <scope>NUCLEOTIDE SEQUENCE [LARGE SCALE GENOMIC DNA]</scope>
    <source>
        <strain evidence="10 11">W12</strain>
    </source>
</reference>
<evidence type="ECO:0000256" key="5">
    <source>
        <dbReference type="ARBA" id="ARBA00022989"/>
    </source>
</evidence>
<feature type="transmembrane region" description="Helical" evidence="8">
    <location>
        <begin position="15"/>
        <end position="41"/>
    </location>
</feature>
<keyword evidence="6 8" id="KW-0472">Membrane</keyword>
<accession>A0A5J4KLW5</accession>
<evidence type="ECO:0000256" key="1">
    <source>
        <dbReference type="ARBA" id="ARBA00004651"/>
    </source>
</evidence>
<comment type="similarity">
    <text evidence="2">Belongs to the DedA family.</text>
</comment>
<organism evidence="10 11">
    <name type="scientific">Dictyobacter vulcani</name>
    <dbReference type="NCBI Taxonomy" id="2607529"/>
    <lineage>
        <taxon>Bacteria</taxon>
        <taxon>Bacillati</taxon>
        <taxon>Chloroflexota</taxon>
        <taxon>Ktedonobacteria</taxon>
        <taxon>Ktedonobacterales</taxon>
        <taxon>Dictyobacteraceae</taxon>
        <taxon>Dictyobacter</taxon>
    </lineage>
</organism>
<evidence type="ECO:0000256" key="4">
    <source>
        <dbReference type="ARBA" id="ARBA00022692"/>
    </source>
</evidence>
<dbReference type="RefSeq" id="WP_151755412.1">
    <property type="nucleotide sequence ID" value="NZ_BKZW01000001.1"/>
</dbReference>
<name>A0A5J4KLW5_9CHLR</name>
<evidence type="ECO:0000313" key="11">
    <source>
        <dbReference type="Proteomes" id="UP000326912"/>
    </source>
</evidence>
<evidence type="ECO:0000256" key="6">
    <source>
        <dbReference type="ARBA" id="ARBA00023136"/>
    </source>
</evidence>
<proteinExistence type="inferred from homology"/>
<comment type="subcellular location">
    <subcellularLocation>
        <location evidence="1">Cell membrane</location>
        <topology evidence="1">Multi-pass membrane protein</topology>
    </subcellularLocation>
</comment>
<feature type="compositionally biased region" description="Polar residues" evidence="7">
    <location>
        <begin position="270"/>
        <end position="280"/>
    </location>
</feature>
<keyword evidence="5 8" id="KW-1133">Transmembrane helix</keyword>
<feature type="region of interest" description="Disordered" evidence="7">
    <location>
        <begin position="258"/>
        <end position="280"/>
    </location>
</feature>
<dbReference type="PANTHER" id="PTHR42709:SF6">
    <property type="entry name" value="UNDECAPRENYL PHOSPHATE TRANSPORTER A"/>
    <property type="match status" value="1"/>
</dbReference>
<dbReference type="InterPro" id="IPR032816">
    <property type="entry name" value="VTT_dom"/>
</dbReference>
<dbReference type="EMBL" id="BKZW01000001">
    <property type="protein sequence ID" value="GER87407.1"/>
    <property type="molecule type" value="Genomic_DNA"/>
</dbReference>
<gene>
    <name evidence="10" type="ORF">KDW_15690</name>
</gene>
<dbReference type="Proteomes" id="UP000326912">
    <property type="component" value="Unassembled WGS sequence"/>
</dbReference>
<dbReference type="PANTHER" id="PTHR42709">
    <property type="entry name" value="ALKALINE PHOSPHATASE LIKE PROTEIN"/>
    <property type="match status" value="1"/>
</dbReference>
<evidence type="ECO:0000256" key="8">
    <source>
        <dbReference type="SAM" id="Phobius"/>
    </source>
</evidence>
<evidence type="ECO:0000256" key="2">
    <source>
        <dbReference type="ARBA" id="ARBA00010792"/>
    </source>
</evidence>
<dbReference type="InterPro" id="IPR051311">
    <property type="entry name" value="DedA_domain"/>
</dbReference>
<feature type="domain" description="VTT" evidence="9">
    <location>
        <begin position="34"/>
        <end position="162"/>
    </location>
</feature>
<evidence type="ECO:0000259" key="9">
    <source>
        <dbReference type="Pfam" id="PF09335"/>
    </source>
</evidence>
<protein>
    <recommendedName>
        <fullName evidence="9">VTT domain-containing protein</fullName>
    </recommendedName>
</protein>
<keyword evidence="3" id="KW-1003">Cell membrane</keyword>
<keyword evidence="11" id="KW-1185">Reference proteome</keyword>
<evidence type="ECO:0000313" key="10">
    <source>
        <dbReference type="EMBL" id="GER87407.1"/>
    </source>
</evidence>
<evidence type="ECO:0000256" key="3">
    <source>
        <dbReference type="ARBA" id="ARBA00022475"/>
    </source>
</evidence>
<feature type="transmembrane region" description="Helical" evidence="8">
    <location>
        <begin position="144"/>
        <end position="169"/>
    </location>
</feature>
<comment type="caution">
    <text evidence="10">The sequence shown here is derived from an EMBL/GenBank/DDBJ whole genome shotgun (WGS) entry which is preliminary data.</text>
</comment>
<feature type="transmembrane region" description="Helical" evidence="8">
    <location>
        <begin position="175"/>
        <end position="197"/>
    </location>
</feature>
<dbReference type="AlphaFoldDB" id="A0A5J4KLW5"/>
<sequence>MSTLVTLMLGWLQIYGYPVLWLCICIAAMGAPLPIGLLLLASGAFAALGDFNLGILFITALSASVCGDGLGYLTGRKVGTRILTWLSQTRRIRFLSPKVLARSQEYFQRRGIWAVFLSRCVVPALGGTINILAGAEGYPYRKFVVADVIGEALGIGPALILGFIFGASWEDVGEVLTTISTLTILLLIAGYLIVLLMRTLKRMKTGREEIKTENSAEIKALQMDIAGTQQQQKKSNKKNNLKATPFLATLRRVQTYKSTDGLHTPYSFPKETTSNPGRRD</sequence>